<dbReference type="SUPFAM" id="SSF47954">
    <property type="entry name" value="Cyclin-like"/>
    <property type="match status" value="1"/>
</dbReference>
<dbReference type="Gene3D" id="1.10.472.10">
    <property type="entry name" value="Cyclin-like"/>
    <property type="match status" value="1"/>
</dbReference>
<gene>
    <name evidence="1" type="ORF">QYM36_016111</name>
</gene>
<dbReference type="PANTHER" id="PTHR21615:SF2">
    <property type="entry name" value="CYCLIN N-TERMINAL DOMAIN-CONTAINING PROTEIN 1"/>
    <property type="match status" value="1"/>
</dbReference>
<proteinExistence type="predicted"/>
<keyword evidence="2" id="KW-1185">Reference proteome</keyword>
<dbReference type="AlphaFoldDB" id="A0AA88H973"/>
<evidence type="ECO:0000313" key="2">
    <source>
        <dbReference type="Proteomes" id="UP001187531"/>
    </source>
</evidence>
<dbReference type="GO" id="GO:0035861">
    <property type="term" value="C:site of double-strand break"/>
    <property type="evidence" value="ECO:0007669"/>
    <property type="project" value="TreeGrafter"/>
</dbReference>
<dbReference type="PANTHER" id="PTHR21615">
    <property type="entry name" value="CYCLIN N-TERMINAL DOMAIN-CONTAINING PROTEIN 1"/>
    <property type="match status" value="1"/>
</dbReference>
<dbReference type="Proteomes" id="UP001187531">
    <property type="component" value="Unassembled WGS sequence"/>
</dbReference>
<accession>A0AA88H973</accession>
<protein>
    <submittedName>
        <fullName evidence="1">Uncharacterized protein</fullName>
    </submittedName>
</protein>
<dbReference type="InterPro" id="IPR036915">
    <property type="entry name" value="Cyclin-like_sf"/>
</dbReference>
<dbReference type="GO" id="GO:0007131">
    <property type="term" value="P:reciprocal meiotic recombination"/>
    <property type="evidence" value="ECO:0007669"/>
    <property type="project" value="TreeGrafter"/>
</dbReference>
<organism evidence="1 2">
    <name type="scientific">Artemia franciscana</name>
    <name type="common">Brine shrimp</name>
    <name type="synonym">Artemia sanfranciscana</name>
    <dbReference type="NCBI Taxonomy" id="6661"/>
    <lineage>
        <taxon>Eukaryota</taxon>
        <taxon>Metazoa</taxon>
        <taxon>Ecdysozoa</taxon>
        <taxon>Arthropoda</taxon>
        <taxon>Crustacea</taxon>
        <taxon>Branchiopoda</taxon>
        <taxon>Anostraca</taxon>
        <taxon>Artemiidae</taxon>
        <taxon>Artemia</taxon>
    </lineage>
</organism>
<evidence type="ECO:0000313" key="1">
    <source>
        <dbReference type="EMBL" id="KAK2705979.1"/>
    </source>
</evidence>
<sequence>HRGDIFKLKKMSFRSSKSWNESLSWKKYRDYGDYIDDWIVSLWKQISDEQQKNQLRFDNTDDLSKLICAVCDRLKQPRDVWYQTLEIYERFMSELYITLNAHVQSSSCKKEEWRNIICKSQEQTLLRIVSCVQIASKMNCTSRCVTKADALSIVNKGPKQFQMASIGKSEIRVLETLKFKLKAPSLLDFYDITFGAVAMQMENLGGVTSNDLKEIYNMGVEYLDSVQFQKSKIYRDFFSELVGEGVEPSQEAKESFEVVIRDHFLMASGVIHASAMTVKPRLADSIEKSLWQTVGIEPNDFAVLSGCIIKTVLE</sequence>
<comment type="caution">
    <text evidence="1">The sequence shown here is derived from an EMBL/GenBank/DDBJ whole genome shotgun (WGS) entry which is preliminary data.</text>
</comment>
<dbReference type="EMBL" id="JAVRJZ010000020">
    <property type="protein sequence ID" value="KAK2705979.1"/>
    <property type="molecule type" value="Genomic_DNA"/>
</dbReference>
<name>A0AA88H973_ARTSF</name>
<reference evidence="1" key="1">
    <citation type="submission" date="2023-07" db="EMBL/GenBank/DDBJ databases">
        <title>Chromosome-level genome assembly of Artemia franciscana.</title>
        <authorList>
            <person name="Jo E."/>
        </authorList>
    </citation>
    <scope>NUCLEOTIDE SEQUENCE</scope>
    <source>
        <tissue evidence="1">Whole body</tissue>
    </source>
</reference>
<feature type="non-terminal residue" evidence="1">
    <location>
        <position position="1"/>
    </location>
</feature>